<comment type="similarity">
    <text evidence="3">Belongs to the SDHAF2 family.</text>
</comment>
<evidence type="ECO:0000256" key="3">
    <source>
        <dbReference type="HAMAP-Rule" id="MF_03057"/>
    </source>
</evidence>
<dbReference type="STRING" id="1037660.A0A066VRJ4"/>
<dbReference type="InParanoid" id="A0A066VRJ4"/>
<keyword evidence="1 3" id="KW-0496">Mitochondrion</keyword>
<dbReference type="HOGENOM" id="CLU_548820_0_0_1"/>
<feature type="region of interest" description="Disordered" evidence="4">
    <location>
        <begin position="465"/>
        <end position="497"/>
    </location>
</feature>
<evidence type="ECO:0000256" key="1">
    <source>
        <dbReference type="ARBA" id="ARBA00023128"/>
    </source>
</evidence>
<organism evidence="5 6">
    <name type="scientific">Tilletiaria anomala (strain ATCC 24038 / CBS 436.72 / UBC 951)</name>
    <dbReference type="NCBI Taxonomy" id="1037660"/>
    <lineage>
        <taxon>Eukaryota</taxon>
        <taxon>Fungi</taxon>
        <taxon>Dikarya</taxon>
        <taxon>Basidiomycota</taxon>
        <taxon>Ustilaginomycotina</taxon>
        <taxon>Exobasidiomycetes</taxon>
        <taxon>Georgefischeriales</taxon>
        <taxon>Tilletiariaceae</taxon>
        <taxon>Tilletiaria</taxon>
    </lineage>
</organism>
<feature type="region of interest" description="Disordered" evidence="4">
    <location>
        <begin position="372"/>
        <end position="395"/>
    </location>
</feature>
<name>A0A066VRJ4_TILAU</name>
<evidence type="ECO:0000256" key="2">
    <source>
        <dbReference type="ARBA" id="ARBA00023186"/>
    </source>
</evidence>
<dbReference type="Pfam" id="PF03937">
    <property type="entry name" value="Sdh5"/>
    <property type="match status" value="1"/>
</dbReference>
<dbReference type="GO" id="GO:0005759">
    <property type="term" value="C:mitochondrial matrix"/>
    <property type="evidence" value="ECO:0007669"/>
    <property type="project" value="UniProtKB-SubCell"/>
</dbReference>
<keyword evidence="6" id="KW-1185">Reference proteome</keyword>
<proteinExistence type="inferred from homology"/>
<evidence type="ECO:0000313" key="6">
    <source>
        <dbReference type="Proteomes" id="UP000027361"/>
    </source>
</evidence>
<dbReference type="FunFam" id="1.10.150.250:FF:000004">
    <property type="entry name" value="Succinate dehydrogenase assembly factor 2, mitochondrial"/>
    <property type="match status" value="1"/>
</dbReference>
<dbReference type="InterPro" id="IPR028882">
    <property type="entry name" value="SDHAF2"/>
</dbReference>
<dbReference type="PANTHER" id="PTHR12469">
    <property type="entry name" value="PROTEIN EMI5 HOMOLOG, MITOCHONDRIAL"/>
    <property type="match status" value="1"/>
</dbReference>
<dbReference type="HAMAP" id="MF_03057">
    <property type="entry name" value="SDHAF2"/>
    <property type="match status" value="1"/>
</dbReference>
<comment type="function">
    <text evidence="3">Plays an essential role in the assembly of succinate dehydrogenase (SDH), an enzyme complex (also referred to as respiratory complex II) that is a component of both the tricarboxylic acid (TCA) cycle and the mitochondrial electron transport chain, and which couples the oxidation of succinate to fumarate with the reduction of ubiquinone (coenzyme Q) to ubiquinol. Required for flavinylation (covalent attachment of FAD) of the flavoprotein subunit of the SDH catalytic dimer.</text>
</comment>
<evidence type="ECO:0000313" key="5">
    <source>
        <dbReference type="EMBL" id="KDN42868.1"/>
    </source>
</evidence>
<dbReference type="GO" id="GO:0006099">
    <property type="term" value="P:tricarboxylic acid cycle"/>
    <property type="evidence" value="ECO:0007669"/>
    <property type="project" value="TreeGrafter"/>
</dbReference>
<reference evidence="5 6" key="1">
    <citation type="submission" date="2014-05" db="EMBL/GenBank/DDBJ databases">
        <title>Draft genome sequence of a rare smut relative, Tilletiaria anomala UBC 951.</title>
        <authorList>
            <consortium name="DOE Joint Genome Institute"/>
            <person name="Toome M."/>
            <person name="Kuo A."/>
            <person name="Henrissat B."/>
            <person name="Lipzen A."/>
            <person name="Tritt A."/>
            <person name="Yoshinaga Y."/>
            <person name="Zane M."/>
            <person name="Barry K."/>
            <person name="Grigoriev I.V."/>
            <person name="Spatafora J.W."/>
            <person name="Aimea M.C."/>
        </authorList>
    </citation>
    <scope>NUCLEOTIDE SEQUENCE [LARGE SCALE GENOMIC DNA]</scope>
    <source>
        <strain evidence="5 6">UBC 951</strain>
    </source>
</reference>
<accession>A0A066VRJ4</accession>
<dbReference type="GO" id="GO:0034553">
    <property type="term" value="P:mitochondrial respiratory chain complex II assembly"/>
    <property type="evidence" value="ECO:0007669"/>
    <property type="project" value="TreeGrafter"/>
</dbReference>
<feature type="region of interest" description="Disordered" evidence="4">
    <location>
        <begin position="43"/>
        <end position="92"/>
    </location>
</feature>
<dbReference type="OrthoDB" id="284292at2759"/>
<dbReference type="InterPro" id="IPR005631">
    <property type="entry name" value="SDH"/>
</dbReference>
<comment type="subcellular location">
    <subcellularLocation>
        <location evidence="3">Mitochondrion matrix</location>
    </subcellularLocation>
</comment>
<evidence type="ECO:0000256" key="4">
    <source>
        <dbReference type="SAM" id="MobiDB-lite"/>
    </source>
</evidence>
<dbReference type="Gene3D" id="1.10.150.250">
    <property type="entry name" value="Flavinator of succinate dehydrogenase"/>
    <property type="match status" value="1"/>
</dbReference>
<dbReference type="AlphaFoldDB" id="A0A066VRJ4"/>
<dbReference type="RefSeq" id="XP_013242202.1">
    <property type="nucleotide sequence ID" value="XM_013386748.1"/>
</dbReference>
<comment type="subunit">
    <text evidence="3">Interacts with the flavoprotein subunit within the SDH catalytic dimer.</text>
</comment>
<keyword evidence="2 3" id="KW-0143">Chaperone</keyword>
<protein>
    <recommendedName>
        <fullName evidence="3">Succinate dehydrogenase assembly factor 2, mitochondrial</fullName>
        <shortName evidence="3">SDH assembly factor 2</shortName>
        <shortName evidence="3">SDHAF2</shortName>
    </recommendedName>
</protein>
<dbReference type="InterPro" id="IPR036714">
    <property type="entry name" value="SDH_sf"/>
</dbReference>
<sequence>MPAQRRVFAVAGKNASLAQPASVAASASSGSASVASPFAPLSPVYSSYSSSSSSVWPSSSSLSAATGSLPSPSPYASWSPSSPLSAAAHAGSSRSSSSYCNSSNKNAGSSLGLNLSSGLGLSGSYTRTLSARSTSVHPQSLLSSSPVFYSTRSYASSLSSSAVAAAAAVGRDQLPHTAHAPSQQYASGLSDAQRFPAAVAGSRGRSLHTASFALAHLATALPKSPFLSHSRLPTSPFSTHLSSFPSSPLLPSSSLLQQQQAATLCTSVSVNSQRKARRYSPIASSPRVRLGSFPASAPASPTPSVASSPALPARRVLHTCLPSSSSSSTSAAKEAPQQQDDKRKPSTADDPYPLPFSPELDPAAREHVNLSTDNQREAPLDAGAYPLRVPGRDGRETRTTKVARLIYQTRKRGTLETDLILSTWADKALQQLDDVELDEFDRLLDEPDWDIFYWCTARKAPPPRWHDSFHTPGRLGHRLRVHTKNEEKQGRRMPKLK</sequence>
<dbReference type="SUPFAM" id="SSF109910">
    <property type="entry name" value="YgfY-like"/>
    <property type="match status" value="1"/>
</dbReference>
<dbReference type="Proteomes" id="UP000027361">
    <property type="component" value="Unassembled WGS sequence"/>
</dbReference>
<dbReference type="PANTHER" id="PTHR12469:SF2">
    <property type="entry name" value="SUCCINATE DEHYDROGENASE ASSEMBLY FACTOR 2, MITOCHONDRIAL"/>
    <property type="match status" value="1"/>
</dbReference>
<feature type="region of interest" description="Disordered" evidence="4">
    <location>
        <begin position="320"/>
        <end position="360"/>
    </location>
</feature>
<comment type="caution">
    <text evidence="5">The sequence shown here is derived from an EMBL/GenBank/DDBJ whole genome shotgun (WGS) entry which is preliminary data.</text>
</comment>
<dbReference type="EMBL" id="JMSN01000066">
    <property type="protein sequence ID" value="KDN42868.1"/>
    <property type="molecule type" value="Genomic_DNA"/>
</dbReference>
<gene>
    <name evidence="5" type="ORF">K437DRAFT_156822</name>
</gene>
<dbReference type="GO" id="GO:0006121">
    <property type="term" value="P:mitochondrial electron transport, succinate to ubiquinone"/>
    <property type="evidence" value="ECO:0007669"/>
    <property type="project" value="UniProtKB-UniRule"/>
</dbReference>
<dbReference type="GeneID" id="25261700"/>